<protein>
    <recommendedName>
        <fullName evidence="5">Phosphoglyceromutase</fullName>
    </recommendedName>
</protein>
<sequence>MLPTRPIFLTALAAGLALGARAQAPKLHTENVILVTLDGMRWQEVFGGADTALFRQSKHYYTDQKALQKDFGQATPEQRRAVLMPFLWGTVAKQGQLYGNRPAGSLVNVTNTMRFSYPGYNEILTGAPDDARVHSNDPLDNPNASVLEVLNQQPAFKGKVAAFGSWEAFPYILNEKRSGLPVNAGQRLATGPNLTPGEQLLNQLEAGSPSPFGEERLDAFTYGYALEYLKKNKPRVQFISFGDTDDWAHGGEYGAYLHAAQYTDGFIRQLWEYLQSDPQYRGKTTLLITTDHGRGATGKGWETHGKDVAGADQIWLAALGPDTPALGEAHAGQLYQNQVAATLAQLLGQSYAPTPATGKPVEAVLGRKAPGKKLGLRPGAPAPAALRAPLTGHADAPSWRRDGSATTGE</sequence>
<gene>
    <name evidence="3" type="ORF">BEN49_16685</name>
</gene>
<evidence type="ECO:0000256" key="1">
    <source>
        <dbReference type="SAM" id="MobiDB-lite"/>
    </source>
</evidence>
<accession>A0A1G1TMZ0</accession>
<feature type="region of interest" description="Disordered" evidence="1">
    <location>
        <begin position="372"/>
        <end position="409"/>
    </location>
</feature>
<dbReference type="AlphaFoldDB" id="A0A1G1TMZ0"/>
<reference evidence="3 4" key="1">
    <citation type="submission" date="2016-08" db="EMBL/GenBank/DDBJ databases">
        <title>Hymenobacter coccineus sp. nov., Hymenobacter lapidarius sp. nov. and Hymenobacter glacialis sp. nov., isolated from Antarctic soil.</title>
        <authorList>
            <person name="Sedlacek I."/>
            <person name="Kralova S."/>
            <person name="Kyrova K."/>
            <person name="Maslanova I."/>
            <person name="Stankova E."/>
            <person name="Vrbovska V."/>
            <person name="Nemec M."/>
            <person name="Bartak M."/>
            <person name="Svec P."/>
            <person name="Busse H.-J."/>
            <person name="Pantucek R."/>
        </authorList>
    </citation>
    <scope>NUCLEOTIDE SEQUENCE [LARGE SCALE GENOMIC DNA]</scope>
    <source>
        <strain evidence="3 4">CCM 8649</strain>
    </source>
</reference>
<dbReference type="Proteomes" id="UP000177506">
    <property type="component" value="Unassembled WGS sequence"/>
</dbReference>
<feature type="chain" id="PRO_5009579753" description="Phosphoglyceromutase" evidence="2">
    <location>
        <begin position="23"/>
        <end position="409"/>
    </location>
</feature>
<feature type="signal peptide" evidence="2">
    <location>
        <begin position="1"/>
        <end position="22"/>
    </location>
</feature>
<dbReference type="RefSeq" id="WP_070739172.1">
    <property type="nucleotide sequence ID" value="NZ_MDZA01000005.1"/>
</dbReference>
<dbReference type="SUPFAM" id="SSF53649">
    <property type="entry name" value="Alkaline phosphatase-like"/>
    <property type="match status" value="1"/>
</dbReference>
<dbReference type="EMBL" id="MDZA01000005">
    <property type="protein sequence ID" value="OGX92231.1"/>
    <property type="molecule type" value="Genomic_DNA"/>
</dbReference>
<evidence type="ECO:0000313" key="3">
    <source>
        <dbReference type="EMBL" id="OGX92231.1"/>
    </source>
</evidence>
<name>A0A1G1TMZ0_9BACT</name>
<proteinExistence type="predicted"/>
<evidence type="ECO:0000313" key="4">
    <source>
        <dbReference type="Proteomes" id="UP000177506"/>
    </source>
</evidence>
<evidence type="ECO:0008006" key="5">
    <source>
        <dbReference type="Google" id="ProtNLM"/>
    </source>
</evidence>
<comment type="caution">
    <text evidence="3">The sequence shown here is derived from an EMBL/GenBank/DDBJ whole genome shotgun (WGS) entry which is preliminary data.</text>
</comment>
<dbReference type="InterPro" id="IPR017850">
    <property type="entry name" value="Alkaline_phosphatase_core_sf"/>
</dbReference>
<keyword evidence="2" id="KW-0732">Signal</keyword>
<organism evidence="3 4">
    <name type="scientific">Hymenobacter coccineus</name>
    <dbReference type="NCBI Taxonomy" id="1908235"/>
    <lineage>
        <taxon>Bacteria</taxon>
        <taxon>Pseudomonadati</taxon>
        <taxon>Bacteroidota</taxon>
        <taxon>Cytophagia</taxon>
        <taxon>Cytophagales</taxon>
        <taxon>Hymenobacteraceae</taxon>
        <taxon>Hymenobacter</taxon>
    </lineage>
</organism>
<dbReference type="Gene3D" id="3.40.720.10">
    <property type="entry name" value="Alkaline Phosphatase, subunit A"/>
    <property type="match status" value="1"/>
</dbReference>
<evidence type="ECO:0000256" key="2">
    <source>
        <dbReference type="SAM" id="SignalP"/>
    </source>
</evidence>
<keyword evidence="4" id="KW-1185">Reference proteome</keyword>
<dbReference type="OrthoDB" id="9791578at2"/>
<feature type="compositionally biased region" description="Low complexity" evidence="1">
    <location>
        <begin position="376"/>
        <end position="390"/>
    </location>
</feature>